<dbReference type="CDD" id="cd17546">
    <property type="entry name" value="REC_hyHK_CKI1_RcsC-like"/>
    <property type="match status" value="1"/>
</dbReference>
<dbReference type="Gene3D" id="1.10.287.130">
    <property type="match status" value="1"/>
</dbReference>
<dbReference type="InterPro" id="IPR003594">
    <property type="entry name" value="HATPase_dom"/>
</dbReference>
<feature type="domain" description="Response regulatory" evidence="5">
    <location>
        <begin position="384"/>
        <end position="502"/>
    </location>
</feature>
<dbReference type="Pfam" id="PF00512">
    <property type="entry name" value="HisKA"/>
    <property type="match status" value="1"/>
</dbReference>
<evidence type="ECO:0000256" key="3">
    <source>
        <dbReference type="SAM" id="MobiDB-lite"/>
    </source>
</evidence>
<dbReference type="Proteomes" id="UP000019804">
    <property type="component" value="Unassembled WGS sequence"/>
</dbReference>
<dbReference type="CDD" id="cd00082">
    <property type="entry name" value="HisKA"/>
    <property type="match status" value="1"/>
</dbReference>
<organism evidence="6 7">
    <name type="scientific">Aspergillus ruber (strain CBS 135680)</name>
    <dbReference type="NCBI Taxonomy" id="1388766"/>
    <lineage>
        <taxon>Eukaryota</taxon>
        <taxon>Fungi</taxon>
        <taxon>Dikarya</taxon>
        <taxon>Ascomycota</taxon>
        <taxon>Pezizomycotina</taxon>
        <taxon>Eurotiomycetes</taxon>
        <taxon>Eurotiomycetidae</taxon>
        <taxon>Eurotiales</taxon>
        <taxon>Aspergillaceae</taxon>
        <taxon>Aspergillus</taxon>
        <taxon>Aspergillus subgen. Aspergillus</taxon>
    </lineage>
</organism>
<name>A0A017SCM8_ASPRC</name>
<dbReference type="InterPro" id="IPR004358">
    <property type="entry name" value="Sig_transdc_His_kin-like_C"/>
</dbReference>
<dbReference type="Gene3D" id="3.30.565.10">
    <property type="entry name" value="Histidine kinase-like ATPase, C-terminal domain"/>
    <property type="match status" value="1"/>
</dbReference>
<dbReference type="SUPFAM" id="SSF52172">
    <property type="entry name" value="CheY-like"/>
    <property type="match status" value="1"/>
</dbReference>
<dbReference type="PANTHER" id="PTHR43719:SF60">
    <property type="entry name" value="HISTIDINE KINASE G2"/>
    <property type="match status" value="1"/>
</dbReference>
<dbReference type="PROSITE" id="PS50110">
    <property type="entry name" value="RESPONSE_REGULATORY"/>
    <property type="match status" value="1"/>
</dbReference>
<dbReference type="InterPro" id="IPR003661">
    <property type="entry name" value="HisK_dim/P_dom"/>
</dbReference>
<dbReference type="PANTHER" id="PTHR43719">
    <property type="entry name" value="TWO-COMPONENT HISTIDINE KINASE"/>
    <property type="match status" value="1"/>
</dbReference>
<dbReference type="HOGENOM" id="CLU_000445_114_15_1"/>
<dbReference type="InterPro" id="IPR050956">
    <property type="entry name" value="2C_system_His_kinase"/>
</dbReference>
<dbReference type="Pfam" id="PF00072">
    <property type="entry name" value="Response_reg"/>
    <property type="match status" value="1"/>
</dbReference>
<gene>
    <name evidence="6" type="ORF">EURHEDRAFT_413048</name>
</gene>
<dbReference type="PROSITE" id="PS50109">
    <property type="entry name" value="HIS_KIN"/>
    <property type="match status" value="1"/>
</dbReference>
<dbReference type="InterPro" id="IPR001789">
    <property type="entry name" value="Sig_transdc_resp-reg_receiver"/>
</dbReference>
<dbReference type="GO" id="GO:0000155">
    <property type="term" value="F:phosphorelay sensor kinase activity"/>
    <property type="evidence" value="ECO:0007669"/>
    <property type="project" value="InterPro"/>
</dbReference>
<evidence type="ECO:0000256" key="2">
    <source>
        <dbReference type="PROSITE-ProRule" id="PRU00169"/>
    </source>
</evidence>
<dbReference type="SMART" id="SM00448">
    <property type="entry name" value="REC"/>
    <property type="match status" value="1"/>
</dbReference>
<dbReference type="STRING" id="1388766.A0A017SCM8"/>
<evidence type="ECO:0000256" key="1">
    <source>
        <dbReference type="ARBA" id="ARBA00022553"/>
    </source>
</evidence>
<dbReference type="GeneID" id="63697200"/>
<feature type="compositionally biased region" description="Basic and acidic residues" evidence="3">
    <location>
        <begin position="344"/>
        <end position="370"/>
    </location>
</feature>
<evidence type="ECO:0000259" key="4">
    <source>
        <dbReference type="PROSITE" id="PS50109"/>
    </source>
</evidence>
<keyword evidence="7" id="KW-1185">Reference proteome</keyword>
<dbReference type="PRINTS" id="PR00344">
    <property type="entry name" value="BCTRLSENSOR"/>
</dbReference>
<dbReference type="SUPFAM" id="SSF55874">
    <property type="entry name" value="ATPase domain of HSP90 chaperone/DNA topoisomerase II/histidine kinase"/>
    <property type="match status" value="1"/>
</dbReference>
<proteinExistence type="predicted"/>
<dbReference type="Gene3D" id="3.40.50.2300">
    <property type="match status" value="1"/>
</dbReference>
<dbReference type="RefSeq" id="XP_040638375.1">
    <property type="nucleotide sequence ID" value="XM_040782076.1"/>
</dbReference>
<evidence type="ECO:0000313" key="6">
    <source>
        <dbReference type="EMBL" id="EYE94687.1"/>
    </source>
</evidence>
<accession>A0A017SCM8</accession>
<feature type="region of interest" description="Disordered" evidence="3">
    <location>
        <begin position="296"/>
        <end position="382"/>
    </location>
</feature>
<dbReference type="EMBL" id="KK088425">
    <property type="protein sequence ID" value="EYE94687.1"/>
    <property type="molecule type" value="Genomic_DNA"/>
</dbReference>
<dbReference type="InterPro" id="IPR036097">
    <property type="entry name" value="HisK_dim/P_sf"/>
</dbReference>
<dbReference type="SMART" id="SM00387">
    <property type="entry name" value="HATPase_c"/>
    <property type="match status" value="1"/>
</dbReference>
<dbReference type="OrthoDB" id="303614at2759"/>
<sequence length="506" mass="55913">MISHEIRNPLSAILHCTEDIIEAVKGKKADQVQTEDIIQAAEIINLCILHQKKVVDDVLLFSKLDASMLTLSPRIVLPRAEIPISLKMFQPELRNQDIHFEYRLDLSYIEYGIDWVMADLTRISQVVINLFSNAIKFTAKTKGIKKIALCMGASLERPPSYPPNIVFFQSDEAALRLDATSGPEWGTGEPAYIMVAVSDNGIGISPENQKRLFERFNQATPKTGVDYGGSGLGLNVCRKLCHLHGGEIGVSSKEGDGSTFGFFFKVLRSSRASHDEKVSQEGESGMEKLRNRFESLGHEDQDANSDSDSDSKFEISDKPIVTPSSEVMPSATDDERTQNTAKIAETDSDRDARRQKAAEGDLSNGDKPETESPGPSQGEPEKTRILLVEDNIINQRIISRKLKSLGFKVSEASDGREAVKAAQTGGFNCILMDKEMPVMDGNAAARAIRQSEHKSIASVSIIGITANVRQEQENEMKQAGMDCVIHKPYKMEELVERINQATRKEA</sequence>
<dbReference type="AlphaFoldDB" id="A0A017SCM8"/>
<feature type="modified residue" description="4-aspartylphosphate" evidence="2">
    <location>
        <position position="433"/>
    </location>
</feature>
<keyword evidence="1 2" id="KW-0597">Phosphoprotein</keyword>
<feature type="domain" description="Histidine kinase" evidence="4">
    <location>
        <begin position="1"/>
        <end position="268"/>
    </location>
</feature>
<dbReference type="InterPro" id="IPR011006">
    <property type="entry name" value="CheY-like_superfamily"/>
</dbReference>
<protein>
    <submittedName>
        <fullName evidence="6">Uncharacterized protein</fullName>
    </submittedName>
</protein>
<dbReference type="SUPFAM" id="SSF47384">
    <property type="entry name" value="Homodimeric domain of signal transducing histidine kinase"/>
    <property type="match status" value="1"/>
</dbReference>
<dbReference type="Pfam" id="PF02518">
    <property type="entry name" value="HATPase_c"/>
    <property type="match status" value="1"/>
</dbReference>
<dbReference type="InterPro" id="IPR036890">
    <property type="entry name" value="HATPase_C_sf"/>
</dbReference>
<evidence type="ECO:0000259" key="5">
    <source>
        <dbReference type="PROSITE" id="PS50110"/>
    </source>
</evidence>
<reference evidence="7" key="1">
    <citation type="journal article" date="2014" name="Nat. Commun.">
        <title>Genomic adaptations of the halophilic Dead Sea filamentous fungus Eurotium rubrum.</title>
        <authorList>
            <person name="Kis-Papo T."/>
            <person name="Weig A.R."/>
            <person name="Riley R."/>
            <person name="Persoh D."/>
            <person name="Salamov A."/>
            <person name="Sun H."/>
            <person name="Lipzen A."/>
            <person name="Wasser S.P."/>
            <person name="Rambold G."/>
            <person name="Grigoriev I.V."/>
            <person name="Nevo E."/>
        </authorList>
    </citation>
    <scope>NUCLEOTIDE SEQUENCE [LARGE SCALE GENOMIC DNA]</scope>
    <source>
        <strain evidence="7">CBS 135680</strain>
    </source>
</reference>
<evidence type="ECO:0000313" key="7">
    <source>
        <dbReference type="Proteomes" id="UP000019804"/>
    </source>
</evidence>
<dbReference type="InterPro" id="IPR005467">
    <property type="entry name" value="His_kinase_dom"/>
</dbReference>